<dbReference type="EMBL" id="CAJVPL010000055">
    <property type="protein sequence ID" value="CAG8439250.1"/>
    <property type="molecule type" value="Genomic_DNA"/>
</dbReference>
<gene>
    <name evidence="10" type="ORF">AGERDE_LOCUS926</name>
</gene>
<reference evidence="10" key="1">
    <citation type="submission" date="2021-06" db="EMBL/GenBank/DDBJ databases">
        <authorList>
            <person name="Kallberg Y."/>
            <person name="Tangrot J."/>
            <person name="Rosling A."/>
        </authorList>
    </citation>
    <scope>NUCLEOTIDE SEQUENCE</scope>
    <source>
        <strain evidence="10">MT106</strain>
    </source>
</reference>
<comment type="subcellular location">
    <subcellularLocation>
        <location evidence="1">Mitochondrion inner membrane</location>
        <topology evidence="1">Single-pass membrane protein</topology>
    </subcellularLocation>
</comment>
<dbReference type="OrthoDB" id="73691at2759"/>
<evidence type="ECO:0000256" key="7">
    <source>
        <dbReference type="PROSITE-ProRule" id="PRU01094"/>
    </source>
</evidence>
<evidence type="ECO:0000256" key="2">
    <source>
        <dbReference type="ARBA" id="ARBA00022692"/>
    </source>
</evidence>
<dbReference type="PANTHER" id="PTHR14009:SF1">
    <property type="entry name" value="MITOCHONDRIAL PROTON_CALCIUM EXCHANGER PROTEIN"/>
    <property type="match status" value="1"/>
</dbReference>
<keyword evidence="3" id="KW-0999">Mitochondrion inner membrane</keyword>
<dbReference type="PROSITE" id="PS51758">
    <property type="entry name" value="LETM1_RBD"/>
    <property type="match status" value="1"/>
</dbReference>
<evidence type="ECO:0000256" key="6">
    <source>
        <dbReference type="ARBA" id="ARBA00023136"/>
    </source>
</evidence>
<keyword evidence="2" id="KW-0812">Transmembrane</keyword>
<proteinExistence type="predicted"/>
<feature type="domain" description="Letm1 RBD" evidence="9">
    <location>
        <begin position="128"/>
        <end position="320"/>
    </location>
</feature>
<evidence type="ECO:0000256" key="1">
    <source>
        <dbReference type="ARBA" id="ARBA00004434"/>
    </source>
</evidence>
<keyword evidence="4" id="KW-1133">Transmembrane helix</keyword>
<keyword evidence="5 7" id="KW-0496">Mitochondrion</keyword>
<organism evidence="10 11">
    <name type="scientific">Ambispora gerdemannii</name>
    <dbReference type="NCBI Taxonomy" id="144530"/>
    <lineage>
        <taxon>Eukaryota</taxon>
        <taxon>Fungi</taxon>
        <taxon>Fungi incertae sedis</taxon>
        <taxon>Mucoromycota</taxon>
        <taxon>Glomeromycotina</taxon>
        <taxon>Glomeromycetes</taxon>
        <taxon>Archaeosporales</taxon>
        <taxon>Ambisporaceae</taxon>
        <taxon>Ambispora</taxon>
    </lineage>
</organism>
<dbReference type="Pfam" id="PF07766">
    <property type="entry name" value="LETM1_RBD"/>
    <property type="match status" value="1"/>
</dbReference>
<dbReference type="GO" id="GO:0030003">
    <property type="term" value="P:intracellular monoatomic cation homeostasis"/>
    <property type="evidence" value="ECO:0007669"/>
    <property type="project" value="TreeGrafter"/>
</dbReference>
<dbReference type="Proteomes" id="UP000789831">
    <property type="component" value="Unassembled WGS sequence"/>
</dbReference>
<dbReference type="InterPro" id="IPR033122">
    <property type="entry name" value="LETM1-like_RBD"/>
</dbReference>
<feature type="signal peptide" evidence="8">
    <location>
        <begin position="1"/>
        <end position="16"/>
    </location>
</feature>
<keyword evidence="8" id="KW-0732">Signal</keyword>
<dbReference type="InterPro" id="IPR044202">
    <property type="entry name" value="LETM1/MDM38-like"/>
</dbReference>
<dbReference type="GO" id="GO:0043022">
    <property type="term" value="F:ribosome binding"/>
    <property type="evidence" value="ECO:0007669"/>
    <property type="project" value="InterPro"/>
</dbReference>
<feature type="chain" id="PRO_5040156731" evidence="8">
    <location>
        <begin position="17"/>
        <end position="320"/>
    </location>
</feature>
<evidence type="ECO:0000256" key="5">
    <source>
        <dbReference type="ARBA" id="ARBA00023128"/>
    </source>
</evidence>
<evidence type="ECO:0000259" key="9">
    <source>
        <dbReference type="PROSITE" id="PS51758"/>
    </source>
</evidence>
<sequence length="320" mass="37460">MELAFVVFLLLPNLSTIKIPRLKERSFTSPPQKINSQKSQGYFAKARELVTFYKNGLKQLWENQKVARQLKAKRDENLSSLTRHEFQLACIRTADSDRSKLIPFALVLITIPELLPLLVIMAPFLVPSTCVTPEQLEKRRHKLYEKQQTIHNEILGSSNVANLAEEDFQNLQRMIQLQRTVEGHKVSLKNFNSHLLKYFCKFMDLRTWGTRKMLQKRLEKHLDYIFEDDLMIQKEDVTKLTIDELLKASQERGIRCINISKSQMRHALDYWISLHLNEDPEISDFLLMFSRIFLLDAKYFAMENDSLSSGKKKKEIVAEI</sequence>
<evidence type="ECO:0000256" key="8">
    <source>
        <dbReference type="SAM" id="SignalP"/>
    </source>
</evidence>
<keyword evidence="11" id="KW-1185">Reference proteome</keyword>
<comment type="caution">
    <text evidence="10">The sequence shown here is derived from an EMBL/GenBank/DDBJ whole genome shotgun (WGS) entry which is preliminary data.</text>
</comment>
<name>A0A9N8V1I1_9GLOM</name>
<dbReference type="GO" id="GO:0005743">
    <property type="term" value="C:mitochondrial inner membrane"/>
    <property type="evidence" value="ECO:0007669"/>
    <property type="project" value="UniProtKB-SubCell"/>
</dbReference>
<evidence type="ECO:0000313" key="10">
    <source>
        <dbReference type="EMBL" id="CAG8439250.1"/>
    </source>
</evidence>
<evidence type="ECO:0000256" key="4">
    <source>
        <dbReference type="ARBA" id="ARBA00022989"/>
    </source>
</evidence>
<dbReference type="AlphaFoldDB" id="A0A9N8V1I1"/>
<keyword evidence="6" id="KW-0472">Membrane</keyword>
<accession>A0A9N8V1I1</accession>
<protein>
    <submittedName>
        <fullName evidence="10">11437_t:CDS:1</fullName>
    </submittedName>
</protein>
<evidence type="ECO:0000256" key="3">
    <source>
        <dbReference type="ARBA" id="ARBA00022792"/>
    </source>
</evidence>
<evidence type="ECO:0000313" key="11">
    <source>
        <dbReference type="Proteomes" id="UP000789831"/>
    </source>
</evidence>
<dbReference type="PANTHER" id="PTHR14009">
    <property type="entry name" value="LEUCINE ZIPPER-EF-HAND CONTAINING TRANSMEMBRANE PROTEIN"/>
    <property type="match status" value="1"/>
</dbReference>